<reference evidence="3" key="1">
    <citation type="submission" date="2019-12" db="UniProtKB">
        <authorList>
            <consortium name="WormBaseParasite"/>
        </authorList>
    </citation>
    <scope>IDENTIFICATION</scope>
</reference>
<dbReference type="Proteomes" id="UP000046395">
    <property type="component" value="Unassembled WGS sequence"/>
</dbReference>
<keyword evidence="2" id="KW-1185">Reference proteome</keyword>
<dbReference type="InterPro" id="IPR014720">
    <property type="entry name" value="dsRBD_dom"/>
</dbReference>
<proteinExistence type="predicted"/>
<feature type="domain" description="DRBM" evidence="1">
    <location>
        <begin position="3"/>
        <end position="60"/>
    </location>
</feature>
<evidence type="ECO:0000259" key="1">
    <source>
        <dbReference type="Pfam" id="PF00035"/>
    </source>
</evidence>
<protein>
    <submittedName>
        <fullName evidence="3">DRBM domain-containing protein</fullName>
    </submittedName>
</protein>
<evidence type="ECO:0000313" key="2">
    <source>
        <dbReference type="Proteomes" id="UP000046395"/>
    </source>
</evidence>
<dbReference type="CDD" id="cd00048">
    <property type="entry name" value="DSRM_SF"/>
    <property type="match status" value="1"/>
</dbReference>
<dbReference type="SUPFAM" id="SSF54768">
    <property type="entry name" value="dsRNA-binding domain-like"/>
    <property type="match status" value="1"/>
</dbReference>
<dbReference type="Pfam" id="PF00035">
    <property type="entry name" value="dsrm"/>
    <property type="match status" value="1"/>
</dbReference>
<name>A0A5S6QSJ9_TRIMR</name>
<accession>A0A5S6QSJ9</accession>
<sequence>MEHLEKYARRNGFGCQYDVNFEKTSYLHRCKLTVGERITVTEGKSKKEVKHAAAIKILKHIAVIRCREREKWDLPREMEQVEPLRFWL</sequence>
<dbReference type="AlphaFoldDB" id="A0A5S6QSJ9"/>
<organism evidence="2 3">
    <name type="scientific">Trichuris muris</name>
    <name type="common">Mouse whipworm</name>
    <dbReference type="NCBI Taxonomy" id="70415"/>
    <lineage>
        <taxon>Eukaryota</taxon>
        <taxon>Metazoa</taxon>
        <taxon>Ecdysozoa</taxon>
        <taxon>Nematoda</taxon>
        <taxon>Enoplea</taxon>
        <taxon>Dorylaimia</taxon>
        <taxon>Trichinellida</taxon>
        <taxon>Trichuridae</taxon>
        <taxon>Trichuris</taxon>
    </lineage>
</organism>
<dbReference type="Gene3D" id="3.30.160.20">
    <property type="match status" value="1"/>
</dbReference>
<dbReference type="WBParaSite" id="TMUE_2000010346.1">
    <property type="protein sequence ID" value="TMUE_2000010346.1"/>
    <property type="gene ID" value="WBGene00300955"/>
</dbReference>
<evidence type="ECO:0000313" key="3">
    <source>
        <dbReference type="WBParaSite" id="TMUE_2000010346.1"/>
    </source>
</evidence>